<feature type="non-terminal residue" evidence="1">
    <location>
        <position position="23"/>
    </location>
</feature>
<name>A0A8S3K8D2_9BILA</name>
<dbReference type="AlphaFoldDB" id="A0A8S3K8D2"/>
<proteinExistence type="predicted"/>
<organism evidence="1 2">
    <name type="scientific">Rotaria magnacalcarata</name>
    <dbReference type="NCBI Taxonomy" id="392030"/>
    <lineage>
        <taxon>Eukaryota</taxon>
        <taxon>Metazoa</taxon>
        <taxon>Spiralia</taxon>
        <taxon>Gnathifera</taxon>
        <taxon>Rotifera</taxon>
        <taxon>Eurotatoria</taxon>
        <taxon>Bdelloidea</taxon>
        <taxon>Philodinida</taxon>
        <taxon>Philodinidae</taxon>
        <taxon>Rotaria</taxon>
    </lineage>
</organism>
<comment type="caution">
    <text evidence="1">The sequence shown here is derived from an EMBL/GenBank/DDBJ whole genome shotgun (WGS) entry which is preliminary data.</text>
</comment>
<dbReference type="Proteomes" id="UP000681720">
    <property type="component" value="Unassembled WGS sequence"/>
</dbReference>
<reference evidence="1" key="1">
    <citation type="submission" date="2021-02" db="EMBL/GenBank/DDBJ databases">
        <authorList>
            <person name="Nowell W R."/>
        </authorList>
    </citation>
    <scope>NUCLEOTIDE SEQUENCE</scope>
</reference>
<accession>A0A8S3K8D2</accession>
<sequence length="23" mass="2628">MENNGSFFHYAFIIGYMGSNEQA</sequence>
<gene>
    <name evidence="1" type="ORF">GIL414_LOCUS86944</name>
</gene>
<evidence type="ECO:0000313" key="2">
    <source>
        <dbReference type="Proteomes" id="UP000681720"/>
    </source>
</evidence>
<evidence type="ECO:0000313" key="1">
    <source>
        <dbReference type="EMBL" id="CAF5226110.1"/>
    </source>
</evidence>
<dbReference type="EMBL" id="CAJOBJ010377482">
    <property type="protein sequence ID" value="CAF5226110.1"/>
    <property type="molecule type" value="Genomic_DNA"/>
</dbReference>
<protein>
    <submittedName>
        <fullName evidence="1">Uncharacterized protein</fullName>
    </submittedName>
</protein>